<reference evidence="2" key="1">
    <citation type="submission" date="2021-11" db="EMBL/GenBank/DDBJ databases">
        <title>The complete genome of Massilia sp sp. G4R7.</title>
        <authorList>
            <person name="Liu L."/>
            <person name="Yue J."/>
            <person name="Yuan J."/>
            <person name="Yang F."/>
            <person name="Li L."/>
        </authorList>
    </citation>
    <scope>NUCLEOTIDE SEQUENCE</scope>
    <source>
        <strain evidence="2">G4R7</strain>
    </source>
</reference>
<gene>
    <name evidence="2" type="ORF">LQ564_00545</name>
</gene>
<keyword evidence="3" id="KW-1185">Reference proteome</keyword>
<evidence type="ECO:0000259" key="1">
    <source>
        <dbReference type="PROSITE" id="PS50883"/>
    </source>
</evidence>
<dbReference type="Gene3D" id="3.20.20.450">
    <property type="entry name" value="EAL domain"/>
    <property type="match status" value="1"/>
</dbReference>
<dbReference type="SUPFAM" id="SSF55781">
    <property type="entry name" value="GAF domain-like"/>
    <property type="match status" value="1"/>
</dbReference>
<dbReference type="SMART" id="SM00052">
    <property type="entry name" value="EAL"/>
    <property type="match status" value="1"/>
</dbReference>
<dbReference type="InterPro" id="IPR050706">
    <property type="entry name" value="Cyclic-di-GMP_PDE-like"/>
</dbReference>
<dbReference type="Pfam" id="PF00563">
    <property type="entry name" value="EAL"/>
    <property type="match status" value="1"/>
</dbReference>
<dbReference type="PANTHER" id="PTHR33121">
    <property type="entry name" value="CYCLIC DI-GMP PHOSPHODIESTERASE PDEF"/>
    <property type="match status" value="1"/>
</dbReference>
<dbReference type="InterPro" id="IPR001633">
    <property type="entry name" value="EAL_dom"/>
</dbReference>
<feature type="domain" description="EAL" evidence="1">
    <location>
        <begin position="333"/>
        <end position="587"/>
    </location>
</feature>
<organism evidence="2 3">
    <name type="scientific">Massilia phyllostachyos</name>
    <dbReference type="NCBI Taxonomy" id="2898585"/>
    <lineage>
        <taxon>Bacteria</taxon>
        <taxon>Pseudomonadati</taxon>
        <taxon>Pseudomonadota</taxon>
        <taxon>Betaproteobacteria</taxon>
        <taxon>Burkholderiales</taxon>
        <taxon>Oxalobacteraceae</taxon>
        <taxon>Telluria group</taxon>
        <taxon>Massilia</taxon>
    </lineage>
</organism>
<dbReference type="InterPro" id="IPR043128">
    <property type="entry name" value="Rev_trsase/Diguanyl_cyclase"/>
</dbReference>
<protein>
    <submittedName>
        <fullName evidence="2">EAL domain-containing protein</fullName>
    </submittedName>
</protein>
<evidence type="ECO:0000313" key="2">
    <source>
        <dbReference type="EMBL" id="MCD2514798.1"/>
    </source>
</evidence>
<comment type="caution">
    <text evidence="2">The sequence shown here is derived from an EMBL/GenBank/DDBJ whole genome shotgun (WGS) entry which is preliminary data.</text>
</comment>
<name>A0ABS8PZ66_9BURK</name>
<dbReference type="InterPro" id="IPR003018">
    <property type="entry name" value="GAF"/>
</dbReference>
<dbReference type="EMBL" id="JAJNOC010000001">
    <property type="protein sequence ID" value="MCD2514798.1"/>
    <property type="molecule type" value="Genomic_DNA"/>
</dbReference>
<dbReference type="CDD" id="cd01948">
    <property type="entry name" value="EAL"/>
    <property type="match status" value="1"/>
</dbReference>
<dbReference type="Proteomes" id="UP001179361">
    <property type="component" value="Unassembled WGS sequence"/>
</dbReference>
<dbReference type="Pfam" id="PF01590">
    <property type="entry name" value="GAF"/>
    <property type="match status" value="1"/>
</dbReference>
<accession>A0ABS8PZ66</accession>
<dbReference type="SUPFAM" id="SSF141868">
    <property type="entry name" value="EAL domain-like"/>
    <property type="match status" value="1"/>
</dbReference>
<dbReference type="InterPro" id="IPR035919">
    <property type="entry name" value="EAL_sf"/>
</dbReference>
<dbReference type="InterPro" id="IPR029016">
    <property type="entry name" value="GAF-like_dom_sf"/>
</dbReference>
<dbReference type="RefSeq" id="WP_231056146.1">
    <property type="nucleotide sequence ID" value="NZ_JAJNOC010000001.1"/>
</dbReference>
<dbReference type="Gene3D" id="3.30.450.40">
    <property type="match status" value="1"/>
</dbReference>
<dbReference type="PANTHER" id="PTHR33121:SF19">
    <property type="entry name" value="CYCLIC DI-GMP PHOSPHODIESTERASE PA2567"/>
    <property type="match status" value="1"/>
</dbReference>
<dbReference type="PROSITE" id="PS50883">
    <property type="entry name" value="EAL"/>
    <property type="match status" value="1"/>
</dbReference>
<proteinExistence type="predicted"/>
<dbReference type="SMART" id="SM00065">
    <property type="entry name" value="GAF"/>
    <property type="match status" value="1"/>
</dbReference>
<sequence length="589" mass="63443">MNSPYDPHLAEAGRLEALRQLDLLDTAPSEAYDRITRMAAQLLRLPIAAVSLTDADRQWFKSKVGVEHSEIPRMKAPCAAVAVNGKMLAVPDLLEDECFRDSLLARSGIRFYLGAPLVTKAGHCLGAMCVLGLEPRAVSDADRAALEDLAAMVMAQIELQHALGRVDPVSGLPNRHQFVSDVRDLALIEPAGEARLAALVSLASPEELSDAMRVMGSAHLDEIVRAAVPALRRLPGGAKVYHVGTAQFAFVAAPGASLVRFSGSLLAWLGDRAPAGDARFITTATVGLARFHVGQDAPLDVLRNLHSAAHDALGAESGLRVYSPEQDAAYRRRFWLIGEFGRALQEQSELHLVYQPKVDLQGGACHGVEALLRWNHADEGFISPGEFIPIVESTSLARATTQWVLDAAMRQVAAWRDQGVMLQVAVNVSAVNLEEADFCERVLDGLQHHALDPGSLALELTESALMRKPKAAQDTMARLEKAGVKIAIDDFGTGYSSLAYLQEMPADVVKIDQSFVRGIETDERTLSLVTAMIKLSHDLGHRVVGEGVETEGAAQLLRAAGCDEAQGYWYGKPMTPEALAGWLASRAAG</sequence>
<dbReference type="Gene3D" id="3.30.70.270">
    <property type="match status" value="1"/>
</dbReference>
<evidence type="ECO:0000313" key="3">
    <source>
        <dbReference type="Proteomes" id="UP001179361"/>
    </source>
</evidence>